<accession>A0A1F7J3S4</accession>
<feature type="transmembrane region" description="Helical" evidence="8">
    <location>
        <begin position="106"/>
        <end position="124"/>
    </location>
</feature>
<evidence type="ECO:0000313" key="10">
    <source>
        <dbReference type="EMBL" id="OGK50245.1"/>
    </source>
</evidence>
<evidence type="ECO:0000256" key="6">
    <source>
        <dbReference type="ARBA" id="ARBA00022989"/>
    </source>
</evidence>
<evidence type="ECO:0000256" key="7">
    <source>
        <dbReference type="ARBA" id="ARBA00023136"/>
    </source>
</evidence>
<dbReference type="AlphaFoldDB" id="A0A1F7J3S4"/>
<evidence type="ECO:0000256" key="1">
    <source>
        <dbReference type="ARBA" id="ARBA00004651"/>
    </source>
</evidence>
<feature type="transmembrane region" description="Helical" evidence="8">
    <location>
        <begin position="80"/>
        <end position="100"/>
    </location>
</feature>
<comment type="caution">
    <text evidence="10">The sequence shown here is derived from an EMBL/GenBank/DDBJ whole genome shotgun (WGS) entry which is preliminary data.</text>
</comment>
<keyword evidence="3" id="KW-0328">Glycosyltransferase</keyword>
<keyword evidence="2" id="KW-1003">Cell membrane</keyword>
<evidence type="ECO:0000313" key="11">
    <source>
        <dbReference type="Proteomes" id="UP000178558"/>
    </source>
</evidence>
<reference evidence="10 11" key="1">
    <citation type="journal article" date="2016" name="Nat. Commun.">
        <title>Thousands of microbial genomes shed light on interconnected biogeochemical processes in an aquifer system.</title>
        <authorList>
            <person name="Anantharaman K."/>
            <person name="Brown C.T."/>
            <person name="Hug L.A."/>
            <person name="Sharon I."/>
            <person name="Castelle C.J."/>
            <person name="Probst A.J."/>
            <person name="Thomas B.C."/>
            <person name="Singh A."/>
            <person name="Wilkins M.J."/>
            <person name="Karaoz U."/>
            <person name="Brodie E.L."/>
            <person name="Williams K.H."/>
            <person name="Hubbard S.S."/>
            <person name="Banfield J.F."/>
        </authorList>
    </citation>
    <scope>NUCLEOTIDE SEQUENCE [LARGE SCALE GENOMIC DNA]</scope>
</reference>
<proteinExistence type="predicted"/>
<evidence type="ECO:0000256" key="8">
    <source>
        <dbReference type="SAM" id="Phobius"/>
    </source>
</evidence>
<dbReference type="InterPro" id="IPR050297">
    <property type="entry name" value="LipidA_mod_glycosyltrf_83"/>
</dbReference>
<protein>
    <recommendedName>
        <fullName evidence="9">Glycosyltransferase RgtA/B/C/D-like domain-containing protein</fullName>
    </recommendedName>
</protein>
<sequence length="410" mass="47432">MKKRVLPIVVLTFLSSAVIFFRYLSIPQNITLDEIAFSQVALSLSESPYTVYSTLHTGHSTLYFYILLLSLKTFGVNIFAVRFPSALFSVASVLLFYLVMSKVFKNSFFAFFVSCIMLFLRWYINFSRFSYETTFLLFLELVSTLFLFKFLEDKQTKSVVFSGIFAGLAFHSYYPGRVFFLLPLFVLFLQKIKKYAVLFLLIFALIASPLISYLVQNPDIRVGEVSLLASQKLIFQEKLNHFGLNIKKTAFMFHVEGDSNGRHNFPGKPALNPILGILFLGGFVLALKNFSQVYNQYFLFYFLLSVSLPLIGITQDNPNMLRTFTTIPGIAYFIGKAYLWIWDRKLPKKFLIGCVAVLFILSTLYELRTYFLFQSRVFRNSFEIQCKLQDVVKYDVHQIPPRCRVSKNLF</sequence>
<evidence type="ECO:0000259" key="9">
    <source>
        <dbReference type="Pfam" id="PF13231"/>
    </source>
</evidence>
<dbReference type="Proteomes" id="UP000178558">
    <property type="component" value="Unassembled WGS sequence"/>
</dbReference>
<feature type="transmembrane region" description="Helical" evidence="8">
    <location>
        <begin position="195"/>
        <end position="215"/>
    </location>
</feature>
<dbReference type="InterPro" id="IPR038731">
    <property type="entry name" value="RgtA/B/C-like"/>
</dbReference>
<feature type="domain" description="Glycosyltransferase RgtA/B/C/D-like" evidence="9">
    <location>
        <begin position="59"/>
        <end position="212"/>
    </location>
</feature>
<evidence type="ECO:0000256" key="4">
    <source>
        <dbReference type="ARBA" id="ARBA00022679"/>
    </source>
</evidence>
<dbReference type="PANTHER" id="PTHR33908:SF11">
    <property type="entry name" value="MEMBRANE PROTEIN"/>
    <property type="match status" value="1"/>
</dbReference>
<feature type="transmembrane region" description="Helical" evidence="8">
    <location>
        <begin position="270"/>
        <end position="290"/>
    </location>
</feature>
<keyword evidence="5 8" id="KW-0812">Transmembrane</keyword>
<gene>
    <name evidence="10" type="ORF">A3B50_00495</name>
</gene>
<organism evidence="10 11">
    <name type="scientific">Candidatus Roizmanbacteria bacterium RIFCSPLOWO2_01_FULL_40_42</name>
    <dbReference type="NCBI Taxonomy" id="1802066"/>
    <lineage>
        <taxon>Bacteria</taxon>
        <taxon>Candidatus Roizmaniibacteriota</taxon>
    </lineage>
</organism>
<evidence type="ECO:0000256" key="5">
    <source>
        <dbReference type="ARBA" id="ARBA00022692"/>
    </source>
</evidence>
<dbReference type="GO" id="GO:0009103">
    <property type="term" value="P:lipopolysaccharide biosynthetic process"/>
    <property type="evidence" value="ECO:0007669"/>
    <property type="project" value="UniProtKB-ARBA"/>
</dbReference>
<feature type="transmembrane region" description="Helical" evidence="8">
    <location>
        <begin position="350"/>
        <end position="373"/>
    </location>
</feature>
<dbReference type="GO" id="GO:0016763">
    <property type="term" value="F:pentosyltransferase activity"/>
    <property type="evidence" value="ECO:0007669"/>
    <property type="project" value="TreeGrafter"/>
</dbReference>
<evidence type="ECO:0000256" key="2">
    <source>
        <dbReference type="ARBA" id="ARBA00022475"/>
    </source>
</evidence>
<keyword evidence="6 8" id="KW-1133">Transmembrane helix</keyword>
<dbReference type="Pfam" id="PF13231">
    <property type="entry name" value="PMT_2"/>
    <property type="match status" value="1"/>
</dbReference>
<keyword evidence="7 8" id="KW-0472">Membrane</keyword>
<feature type="transmembrane region" description="Helical" evidence="8">
    <location>
        <begin position="131"/>
        <end position="151"/>
    </location>
</feature>
<dbReference type="EMBL" id="MGAQ01000020">
    <property type="protein sequence ID" value="OGK50245.1"/>
    <property type="molecule type" value="Genomic_DNA"/>
</dbReference>
<comment type="subcellular location">
    <subcellularLocation>
        <location evidence="1">Cell membrane</location>
        <topology evidence="1">Multi-pass membrane protein</topology>
    </subcellularLocation>
</comment>
<keyword evidence="4" id="KW-0808">Transferase</keyword>
<feature type="transmembrane region" description="Helical" evidence="8">
    <location>
        <begin position="163"/>
        <end position="188"/>
    </location>
</feature>
<dbReference type="PANTHER" id="PTHR33908">
    <property type="entry name" value="MANNOSYLTRANSFERASE YKCB-RELATED"/>
    <property type="match status" value="1"/>
</dbReference>
<feature type="transmembrane region" description="Helical" evidence="8">
    <location>
        <begin position="297"/>
        <end position="314"/>
    </location>
</feature>
<feature type="transmembrane region" description="Helical" evidence="8">
    <location>
        <begin position="5"/>
        <end position="24"/>
    </location>
</feature>
<dbReference type="GO" id="GO:0005886">
    <property type="term" value="C:plasma membrane"/>
    <property type="evidence" value="ECO:0007669"/>
    <property type="project" value="UniProtKB-SubCell"/>
</dbReference>
<name>A0A1F7J3S4_9BACT</name>
<feature type="transmembrane region" description="Helical" evidence="8">
    <location>
        <begin position="320"/>
        <end position="341"/>
    </location>
</feature>
<evidence type="ECO:0000256" key="3">
    <source>
        <dbReference type="ARBA" id="ARBA00022676"/>
    </source>
</evidence>